<dbReference type="AlphaFoldDB" id="A0A0F9QWN9"/>
<proteinExistence type="predicted"/>
<organism evidence="1">
    <name type="scientific">marine sediment metagenome</name>
    <dbReference type="NCBI Taxonomy" id="412755"/>
    <lineage>
        <taxon>unclassified sequences</taxon>
        <taxon>metagenomes</taxon>
        <taxon>ecological metagenomes</taxon>
    </lineage>
</organism>
<comment type="caution">
    <text evidence="1">The sequence shown here is derived from an EMBL/GenBank/DDBJ whole genome shotgun (WGS) entry which is preliminary data.</text>
</comment>
<reference evidence="1" key="1">
    <citation type="journal article" date="2015" name="Nature">
        <title>Complex archaea that bridge the gap between prokaryotes and eukaryotes.</title>
        <authorList>
            <person name="Spang A."/>
            <person name="Saw J.H."/>
            <person name="Jorgensen S.L."/>
            <person name="Zaremba-Niedzwiedzka K."/>
            <person name="Martijn J."/>
            <person name="Lind A.E."/>
            <person name="van Eijk R."/>
            <person name="Schleper C."/>
            <person name="Guy L."/>
            <person name="Ettema T.J."/>
        </authorList>
    </citation>
    <scope>NUCLEOTIDE SEQUENCE</scope>
</reference>
<sequence>MDEPMTKWDWDGQVFYCGGHAWGIKKVVGNIGELKNVCLGTEEYVKKRLADAR</sequence>
<evidence type="ECO:0000313" key="1">
    <source>
        <dbReference type="EMBL" id="KKN17556.1"/>
    </source>
</evidence>
<gene>
    <name evidence="1" type="ORF">LCGC14_0964810</name>
</gene>
<accession>A0A0F9QWN9</accession>
<name>A0A0F9QWN9_9ZZZZ</name>
<protein>
    <submittedName>
        <fullName evidence="1">Uncharacterized protein</fullName>
    </submittedName>
</protein>
<dbReference type="EMBL" id="LAZR01003509">
    <property type="protein sequence ID" value="KKN17556.1"/>
    <property type="molecule type" value="Genomic_DNA"/>
</dbReference>